<accession>A0A6I4VMH2</accession>
<comment type="caution">
    <text evidence="1">The sequence shown here is derived from an EMBL/GenBank/DDBJ whole genome shotgun (WGS) entry which is preliminary data.</text>
</comment>
<name>A0A6I4VMH2_9BACL</name>
<dbReference type="EMBL" id="WUUL01000002">
    <property type="protein sequence ID" value="MXQ52849.1"/>
    <property type="molecule type" value="Genomic_DNA"/>
</dbReference>
<organism evidence="1 2">
    <name type="scientific">Shimazuella alba</name>
    <dbReference type="NCBI Taxonomy" id="2690964"/>
    <lineage>
        <taxon>Bacteria</taxon>
        <taxon>Bacillati</taxon>
        <taxon>Bacillota</taxon>
        <taxon>Bacilli</taxon>
        <taxon>Bacillales</taxon>
        <taxon>Thermoactinomycetaceae</taxon>
        <taxon>Shimazuella</taxon>
    </lineage>
</organism>
<dbReference type="Pfam" id="PF25186">
    <property type="entry name" value="Tad4"/>
    <property type="match status" value="1"/>
</dbReference>
<keyword evidence="2" id="KW-1185">Reference proteome</keyword>
<dbReference type="InterPro" id="IPR057385">
    <property type="entry name" value="Tad4-like"/>
</dbReference>
<sequence length="79" mass="8938">MLGTIIVDFAAQWANLIEERMDSQKKLSEVAMDAAHEVLAVQPMKFGFNGQMMGMVIKTLTEHWAYGVDLKNWHSSLRA</sequence>
<proteinExistence type="predicted"/>
<gene>
    <name evidence="1" type="ORF">GSM42_03700</name>
</gene>
<evidence type="ECO:0000313" key="2">
    <source>
        <dbReference type="Proteomes" id="UP000430692"/>
    </source>
</evidence>
<dbReference type="RefSeq" id="WP_160800161.1">
    <property type="nucleotide sequence ID" value="NZ_WUUL01000002.1"/>
</dbReference>
<reference evidence="1 2" key="1">
    <citation type="submission" date="2019-12" db="EMBL/GenBank/DDBJ databases">
        <title>Whole-genome analyses of novel actinobacteria.</title>
        <authorList>
            <person name="Sahin N."/>
            <person name="Saygin H."/>
        </authorList>
    </citation>
    <scope>NUCLEOTIDE SEQUENCE [LARGE SCALE GENOMIC DNA]</scope>
    <source>
        <strain evidence="1 2">KC615</strain>
    </source>
</reference>
<evidence type="ECO:0000313" key="1">
    <source>
        <dbReference type="EMBL" id="MXQ52849.1"/>
    </source>
</evidence>
<dbReference type="AlphaFoldDB" id="A0A6I4VMH2"/>
<protein>
    <submittedName>
        <fullName evidence="1">Uncharacterized protein</fullName>
    </submittedName>
</protein>
<dbReference type="Proteomes" id="UP000430692">
    <property type="component" value="Unassembled WGS sequence"/>
</dbReference>